<dbReference type="EMBL" id="CAJVQC010020202">
    <property type="protein sequence ID" value="CAG8706590.1"/>
    <property type="molecule type" value="Genomic_DNA"/>
</dbReference>
<proteinExistence type="predicted"/>
<reference evidence="1" key="1">
    <citation type="submission" date="2021-06" db="EMBL/GenBank/DDBJ databases">
        <authorList>
            <person name="Kallberg Y."/>
            <person name="Tangrot J."/>
            <person name="Rosling A."/>
        </authorList>
    </citation>
    <scope>NUCLEOTIDE SEQUENCE</scope>
    <source>
        <strain evidence="1">MA461A</strain>
    </source>
</reference>
<gene>
    <name evidence="1" type="ORF">RPERSI_LOCUS10270</name>
</gene>
<accession>A0ACA9PJ30</accession>
<sequence length="119" mass="14179">NDLKTDGRLYKFWNDYYSSMNNYDVSCTEESNINYDGMNRNENEIMYSDCIENEIMYSNYIELKKTITTLESENQEYARANIVLADLLDDMIKEKQYLMNRISTLEKELVFALSRNCNK</sequence>
<dbReference type="Proteomes" id="UP000789920">
    <property type="component" value="Unassembled WGS sequence"/>
</dbReference>
<evidence type="ECO:0000313" key="1">
    <source>
        <dbReference type="EMBL" id="CAG8706590.1"/>
    </source>
</evidence>
<comment type="caution">
    <text evidence="1">The sequence shown here is derived from an EMBL/GenBank/DDBJ whole genome shotgun (WGS) entry which is preliminary data.</text>
</comment>
<feature type="non-terminal residue" evidence="1">
    <location>
        <position position="1"/>
    </location>
</feature>
<evidence type="ECO:0000313" key="2">
    <source>
        <dbReference type="Proteomes" id="UP000789920"/>
    </source>
</evidence>
<protein>
    <submittedName>
        <fullName evidence="1">30671_t:CDS:1</fullName>
    </submittedName>
</protein>
<keyword evidence="2" id="KW-1185">Reference proteome</keyword>
<organism evidence="1 2">
    <name type="scientific">Racocetra persica</name>
    <dbReference type="NCBI Taxonomy" id="160502"/>
    <lineage>
        <taxon>Eukaryota</taxon>
        <taxon>Fungi</taxon>
        <taxon>Fungi incertae sedis</taxon>
        <taxon>Mucoromycota</taxon>
        <taxon>Glomeromycotina</taxon>
        <taxon>Glomeromycetes</taxon>
        <taxon>Diversisporales</taxon>
        <taxon>Gigasporaceae</taxon>
        <taxon>Racocetra</taxon>
    </lineage>
</organism>
<name>A0ACA9PJ30_9GLOM</name>